<dbReference type="Gene3D" id="3.90.1200.10">
    <property type="match status" value="1"/>
</dbReference>
<feature type="domain" description="Aminoglycoside phosphotransferase" evidence="1">
    <location>
        <begin position="106"/>
        <end position="276"/>
    </location>
</feature>
<sequence>MTVYQDSSSQALVLPGLRRPNKTIGPFPFDDIDIRTIQRHTLVHALSTAPKIWDNGGVKVARIARGVVVKYGHDVNICEADNMRYVSQHTTIRLPSLLDSWVEVECGDNIEGGETICYIVMSYIDGILVDEVWSELSNTIRCGIQKQLHDFIRQLRHLKADRPGPIGGGVSQGAFFTDYGAGPFASKGEMEGWFDDRLAVCQDFGIVDAGQPGFGGLFQHLVMCHMDIHLRNLILDDQGKVWLIDWAFAGMYPAYFETASILRHGRQTYFQHLLDQLEYRKDSEQTNRLFALSFALTTGALCKPSRPISARPNYDYEE</sequence>
<keyword evidence="2" id="KW-0808">Transferase</keyword>
<dbReference type="SUPFAM" id="SSF56112">
    <property type="entry name" value="Protein kinase-like (PK-like)"/>
    <property type="match status" value="1"/>
</dbReference>
<evidence type="ECO:0000313" key="3">
    <source>
        <dbReference type="Proteomes" id="UP000326565"/>
    </source>
</evidence>
<dbReference type="EMBL" id="ML732324">
    <property type="protein sequence ID" value="KAB8069845.1"/>
    <property type="molecule type" value="Genomic_DNA"/>
</dbReference>
<dbReference type="InterPro" id="IPR011009">
    <property type="entry name" value="Kinase-like_dom_sf"/>
</dbReference>
<dbReference type="Proteomes" id="UP000326565">
    <property type="component" value="Unassembled WGS sequence"/>
</dbReference>
<evidence type="ECO:0000259" key="1">
    <source>
        <dbReference type="Pfam" id="PF01636"/>
    </source>
</evidence>
<evidence type="ECO:0000313" key="2">
    <source>
        <dbReference type="EMBL" id="KAB8069845.1"/>
    </source>
</evidence>
<dbReference type="GO" id="GO:0016301">
    <property type="term" value="F:kinase activity"/>
    <property type="evidence" value="ECO:0007669"/>
    <property type="project" value="UniProtKB-KW"/>
</dbReference>
<protein>
    <submittedName>
        <fullName evidence="2">Kinase-like domain-containing protein</fullName>
    </submittedName>
</protein>
<keyword evidence="3" id="KW-1185">Reference proteome</keyword>
<organism evidence="2 3">
    <name type="scientific">Aspergillus leporis</name>
    <dbReference type="NCBI Taxonomy" id="41062"/>
    <lineage>
        <taxon>Eukaryota</taxon>
        <taxon>Fungi</taxon>
        <taxon>Dikarya</taxon>
        <taxon>Ascomycota</taxon>
        <taxon>Pezizomycotina</taxon>
        <taxon>Eurotiomycetes</taxon>
        <taxon>Eurotiomycetidae</taxon>
        <taxon>Eurotiales</taxon>
        <taxon>Aspergillaceae</taxon>
        <taxon>Aspergillus</taxon>
        <taxon>Aspergillus subgen. Circumdati</taxon>
    </lineage>
</organism>
<keyword evidence="2" id="KW-0418">Kinase</keyword>
<reference evidence="2 3" key="1">
    <citation type="submission" date="2019-04" db="EMBL/GenBank/DDBJ databases">
        <title>Friends and foes A comparative genomics study of 23 Aspergillus species from section Flavi.</title>
        <authorList>
            <consortium name="DOE Joint Genome Institute"/>
            <person name="Kjaerbolling I."/>
            <person name="Vesth T."/>
            <person name="Frisvad J.C."/>
            <person name="Nybo J.L."/>
            <person name="Theobald S."/>
            <person name="Kildgaard S."/>
            <person name="Isbrandt T."/>
            <person name="Kuo A."/>
            <person name="Sato A."/>
            <person name="Lyhne E.K."/>
            <person name="Kogle M.E."/>
            <person name="Wiebenga A."/>
            <person name="Kun R.S."/>
            <person name="Lubbers R.J."/>
            <person name="Makela M.R."/>
            <person name="Barry K."/>
            <person name="Chovatia M."/>
            <person name="Clum A."/>
            <person name="Daum C."/>
            <person name="Haridas S."/>
            <person name="He G."/>
            <person name="LaButti K."/>
            <person name="Lipzen A."/>
            <person name="Mondo S."/>
            <person name="Riley R."/>
            <person name="Salamov A."/>
            <person name="Simmons B.A."/>
            <person name="Magnuson J.K."/>
            <person name="Henrissat B."/>
            <person name="Mortensen U.H."/>
            <person name="Larsen T.O."/>
            <person name="Devries R.P."/>
            <person name="Grigoriev I.V."/>
            <person name="Machida M."/>
            <person name="Baker S.E."/>
            <person name="Andersen M.R."/>
        </authorList>
    </citation>
    <scope>NUCLEOTIDE SEQUENCE [LARGE SCALE GENOMIC DNA]</scope>
    <source>
        <strain evidence="2 3">CBS 151.66</strain>
    </source>
</reference>
<proteinExistence type="predicted"/>
<dbReference type="InterPro" id="IPR051678">
    <property type="entry name" value="AGP_Transferase"/>
</dbReference>
<dbReference type="Pfam" id="PF01636">
    <property type="entry name" value="APH"/>
    <property type="match status" value="1"/>
</dbReference>
<gene>
    <name evidence="2" type="ORF">BDV29DRAFT_43700</name>
</gene>
<dbReference type="PANTHER" id="PTHR21310:SF39">
    <property type="entry name" value="AMINOGLYCOSIDE PHOSPHOTRANSFERASE DOMAIN-CONTAINING PROTEIN"/>
    <property type="match status" value="1"/>
</dbReference>
<accession>A0A5N5WPX7</accession>
<dbReference type="OrthoDB" id="3250044at2759"/>
<dbReference type="AlphaFoldDB" id="A0A5N5WPX7"/>
<dbReference type="InterPro" id="IPR002575">
    <property type="entry name" value="Aminoglycoside_PTrfase"/>
</dbReference>
<dbReference type="PANTHER" id="PTHR21310">
    <property type="entry name" value="AMINOGLYCOSIDE PHOSPHOTRANSFERASE-RELATED-RELATED"/>
    <property type="match status" value="1"/>
</dbReference>
<name>A0A5N5WPX7_9EURO</name>